<dbReference type="SUPFAM" id="SSF47781">
    <property type="entry name" value="RuvA domain 2-like"/>
    <property type="match status" value="1"/>
</dbReference>
<reference evidence="9 10" key="1">
    <citation type="journal article" date="2015" name="Genome Announc.">
        <title>Expanding the biotechnology potential of lactobacilli through comparative genomics of 213 strains and associated genera.</title>
        <authorList>
            <person name="Sun Z."/>
            <person name="Harris H.M."/>
            <person name="McCann A."/>
            <person name="Guo C."/>
            <person name="Argimon S."/>
            <person name="Zhang W."/>
            <person name="Yang X."/>
            <person name="Jeffery I.B."/>
            <person name="Cooney J.C."/>
            <person name="Kagawa T.F."/>
            <person name="Liu W."/>
            <person name="Song Y."/>
            <person name="Salvetti E."/>
            <person name="Wrobel A."/>
            <person name="Rasinkangas P."/>
            <person name="Parkhill J."/>
            <person name="Rea M.C."/>
            <person name="O'Sullivan O."/>
            <person name="Ritari J."/>
            <person name="Douillard F.P."/>
            <person name="Paul Ross R."/>
            <person name="Yang R."/>
            <person name="Briner A.E."/>
            <person name="Felis G.E."/>
            <person name="de Vos W.M."/>
            <person name="Barrangou R."/>
            <person name="Klaenhammer T.R."/>
            <person name="Caufield P.W."/>
            <person name="Cui Y."/>
            <person name="Zhang H."/>
            <person name="O'Toole P.W."/>
        </authorList>
    </citation>
    <scope>NUCLEOTIDE SEQUENCE [LARGE SCALE GENOMIC DNA]</scope>
    <source>
        <strain evidence="9 10">DSM 20605</strain>
    </source>
</reference>
<evidence type="ECO:0000256" key="6">
    <source>
        <dbReference type="HAMAP-Rule" id="MF_00031"/>
    </source>
</evidence>
<dbReference type="InterPro" id="IPR036267">
    <property type="entry name" value="RuvA_C_sf"/>
</dbReference>
<dbReference type="InterPro" id="IPR013849">
    <property type="entry name" value="DNA_helicase_Holl-junc_RuvA_I"/>
</dbReference>
<keyword evidence="4 6" id="KW-0233">DNA recombination</keyword>
<comment type="caution">
    <text evidence="6">Lacks conserved residue(s) required for the propagation of feature annotation.</text>
</comment>
<keyword evidence="3 6" id="KW-0238">DNA-binding</keyword>
<evidence type="ECO:0000259" key="8">
    <source>
        <dbReference type="SMART" id="SM00278"/>
    </source>
</evidence>
<comment type="function">
    <text evidence="6">The RuvA-RuvB-RuvC complex processes Holliday junction (HJ) DNA during genetic recombination and DNA repair, while the RuvA-RuvB complex plays an important role in the rescue of blocked DNA replication forks via replication fork reversal (RFR). RuvA specifically binds to HJ cruciform DNA, conferring on it an open structure. The RuvB hexamer acts as an ATP-dependent pump, pulling dsDNA into and through the RuvAB complex. HJ branch migration allows RuvC to scan DNA until it finds its consensus sequence, where it cleaves and resolves the cruciform DNA.</text>
</comment>
<dbReference type="SUPFAM" id="SSF46929">
    <property type="entry name" value="DNA helicase RuvA subunit, C-terminal domain"/>
    <property type="match status" value="1"/>
</dbReference>
<feature type="domain" description="Helix-hairpin-helix DNA-binding motif class 1" evidence="8">
    <location>
        <begin position="70"/>
        <end position="89"/>
    </location>
</feature>
<dbReference type="GO" id="GO:0006310">
    <property type="term" value="P:DNA recombination"/>
    <property type="evidence" value="ECO:0007669"/>
    <property type="project" value="UniProtKB-UniRule"/>
</dbReference>
<dbReference type="Pfam" id="PF14520">
    <property type="entry name" value="HHH_5"/>
    <property type="match status" value="1"/>
</dbReference>
<comment type="subcellular location">
    <subcellularLocation>
        <location evidence="6">Cytoplasm</location>
    </subcellularLocation>
</comment>
<feature type="region of interest" description="Domain III" evidence="6">
    <location>
        <begin position="144"/>
        <end position="195"/>
    </location>
</feature>
<dbReference type="NCBIfam" id="TIGR00084">
    <property type="entry name" value="ruvA"/>
    <property type="match status" value="1"/>
</dbReference>
<dbReference type="GO" id="GO:0005524">
    <property type="term" value="F:ATP binding"/>
    <property type="evidence" value="ECO:0007669"/>
    <property type="project" value="InterPro"/>
</dbReference>
<dbReference type="InterPro" id="IPR010994">
    <property type="entry name" value="RuvA_2-like"/>
</dbReference>
<comment type="similarity">
    <text evidence="6">Belongs to the RuvA family.</text>
</comment>
<dbReference type="Gene3D" id="1.10.150.20">
    <property type="entry name" value="5' to 3' exonuclease, C-terminal subdomain"/>
    <property type="match status" value="1"/>
</dbReference>
<dbReference type="GO" id="GO:0000400">
    <property type="term" value="F:four-way junction DNA binding"/>
    <property type="evidence" value="ECO:0007669"/>
    <property type="project" value="UniProtKB-UniRule"/>
</dbReference>
<dbReference type="GO" id="GO:0005737">
    <property type="term" value="C:cytoplasm"/>
    <property type="evidence" value="ECO:0007669"/>
    <property type="project" value="UniProtKB-SubCell"/>
</dbReference>
<evidence type="ECO:0000313" key="9">
    <source>
        <dbReference type="EMBL" id="KRM88878.1"/>
    </source>
</evidence>
<dbReference type="GO" id="GO:0048476">
    <property type="term" value="C:Holliday junction resolvase complex"/>
    <property type="evidence" value="ECO:0007669"/>
    <property type="project" value="UniProtKB-UniRule"/>
</dbReference>
<keyword evidence="9" id="KW-0067">ATP-binding</keyword>
<dbReference type="eggNOG" id="COG0632">
    <property type="taxonomic scope" value="Bacteria"/>
</dbReference>
<dbReference type="GO" id="GO:0009379">
    <property type="term" value="C:Holliday junction helicase complex"/>
    <property type="evidence" value="ECO:0007669"/>
    <property type="project" value="InterPro"/>
</dbReference>
<evidence type="ECO:0000313" key="10">
    <source>
        <dbReference type="Proteomes" id="UP000051576"/>
    </source>
</evidence>
<dbReference type="HAMAP" id="MF_00031">
    <property type="entry name" value="DNA_HJ_migration_RuvA"/>
    <property type="match status" value="1"/>
</dbReference>
<feature type="domain" description="Helix-hairpin-helix DNA-binding motif class 1" evidence="8">
    <location>
        <begin position="105"/>
        <end position="124"/>
    </location>
</feature>
<keyword evidence="9" id="KW-0347">Helicase</keyword>
<dbReference type="InterPro" id="IPR003583">
    <property type="entry name" value="Hlx-hairpin-Hlx_DNA-bd_motif"/>
</dbReference>
<keyword evidence="7" id="KW-1133">Transmembrane helix</keyword>
<evidence type="ECO:0000256" key="5">
    <source>
        <dbReference type="ARBA" id="ARBA00023204"/>
    </source>
</evidence>
<comment type="domain">
    <text evidence="6">Has three domains with a flexible linker between the domains II and III and assumes an 'L' shape. Domain III is highly mobile and contacts RuvB.</text>
</comment>
<dbReference type="SMART" id="SM00278">
    <property type="entry name" value="HhH1"/>
    <property type="match status" value="2"/>
</dbReference>
<dbReference type="GO" id="GO:0009378">
    <property type="term" value="F:four-way junction helicase activity"/>
    <property type="evidence" value="ECO:0007669"/>
    <property type="project" value="InterPro"/>
</dbReference>
<keyword evidence="7" id="KW-0812">Transmembrane</keyword>
<name>A0A0R2CAN2_9LACO</name>
<dbReference type="GO" id="GO:0006281">
    <property type="term" value="P:DNA repair"/>
    <property type="evidence" value="ECO:0007669"/>
    <property type="project" value="UniProtKB-UniRule"/>
</dbReference>
<dbReference type="Proteomes" id="UP000051576">
    <property type="component" value="Unassembled WGS sequence"/>
</dbReference>
<dbReference type="RefSeq" id="WP_010579505.1">
    <property type="nucleotide sequence ID" value="NZ_AHYZ01000012.1"/>
</dbReference>
<evidence type="ECO:0000256" key="4">
    <source>
        <dbReference type="ARBA" id="ARBA00023172"/>
    </source>
</evidence>
<comment type="subunit">
    <text evidence="6">Homotetramer. Forms an RuvA(8)-RuvB(12)-Holliday junction (HJ) complex. HJ DNA is sandwiched between 2 RuvA tetramers; dsDNA enters through RuvA and exits via RuvB. An RuvB hexamer assembles on each DNA strand where it exits the tetramer. Each RuvB hexamer is contacted by two RuvA subunits (via domain III) on 2 adjacent RuvB subunits; this complex drives branch migration. In the full resolvosome a probable DNA-RuvA(4)-RuvB(12)-RuvC(2) complex forms which resolves the HJ.</text>
</comment>
<dbReference type="Gene3D" id="2.40.50.140">
    <property type="entry name" value="Nucleic acid-binding proteins"/>
    <property type="match status" value="1"/>
</dbReference>
<keyword evidence="9" id="KW-0547">Nucleotide-binding</keyword>
<keyword evidence="10" id="KW-1185">Reference proteome</keyword>
<dbReference type="InterPro" id="IPR000085">
    <property type="entry name" value="RuvA"/>
</dbReference>
<keyword evidence="9" id="KW-0378">Hydrolase</keyword>
<dbReference type="Gene3D" id="1.10.8.10">
    <property type="entry name" value="DNA helicase RuvA subunit, C-terminal domain"/>
    <property type="match status" value="1"/>
</dbReference>
<dbReference type="Pfam" id="PF01330">
    <property type="entry name" value="RuvA_N"/>
    <property type="match status" value="1"/>
</dbReference>
<evidence type="ECO:0000256" key="3">
    <source>
        <dbReference type="ARBA" id="ARBA00023125"/>
    </source>
</evidence>
<feature type="transmembrane region" description="Helical" evidence="7">
    <location>
        <begin position="12"/>
        <end position="31"/>
    </location>
</feature>
<dbReference type="SUPFAM" id="SSF50249">
    <property type="entry name" value="Nucleic acid-binding proteins"/>
    <property type="match status" value="1"/>
</dbReference>
<keyword evidence="2 6" id="KW-0227">DNA damage</keyword>
<organism evidence="9 10">
    <name type="scientific">Liquorilactobacillus vini DSM 20605</name>
    <dbReference type="NCBI Taxonomy" id="1133569"/>
    <lineage>
        <taxon>Bacteria</taxon>
        <taxon>Bacillati</taxon>
        <taxon>Bacillota</taxon>
        <taxon>Bacilli</taxon>
        <taxon>Lactobacillales</taxon>
        <taxon>Lactobacillaceae</taxon>
        <taxon>Liquorilactobacillus</taxon>
    </lineage>
</organism>
<dbReference type="InterPro" id="IPR011114">
    <property type="entry name" value="RuvA_C"/>
</dbReference>
<proteinExistence type="inferred from homology"/>
<evidence type="ECO:0000256" key="7">
    <source>
        <dbReference type="SAM" id="Phobius"/>
    </source>
</evidence>
<dbReference type="Pfam" id="PF07499">
    <property type="entry name" value="RuvA_C"/>
    <property type="match status" value="1"/>
</dbReference>
<dbReference type="EMBL" id="AYYX01000018">
    <property type="protein sequence ID" value="KRM88878.1"/>
    <property type="molecule type" value="Genomic_DNA"/>
</dbReference>
<evidence type="ECO:0000256" key="2">
    <source>
        <dbReference type="ARBA" id="ARBA00022763"/>
    </source>
</evidence>
<keyword evidence="1 6" id="KW-0963">Cytoplasm</keyword>
<keyword evidence="7" id="KW-0472">Membrane</keyword>
<gene>
    <name evidence="6" type="primary">ruvA</name>
    <name evidence="9" type="ORF">FD21_GL000597</name>
</gene>
<dbReference type="OrthoDB" id="5293449at2"/>
<dbReference type="AlphaFoldDB" id="A0A0R2CAN2"/>
<protein>
    <recommendedName>
        <fullName evidence="6">Holliday junction branch migration complex subunit RuvA</fullName>
    </recommendedName>
</protein>
<dbReference type="PATRIC" id="fig|1133569.4.peg.641"/>
<evidence type="ECO:0000256" key="1">
    <source>
        <dbReference type="ARBA" id="ARBA00022490"/>
    </source>
</evidence>
<sequence>MYDYLIGKITDINPAYIVIEVGGIGFLVYAANPFKFKIGQEQKVFIYQAVRENDISLYGFQTNAEKKLFIKLLNVSGIGPKSALAILATDDFNGLITAISSNNISYLIKFPGVGKKTAQQIVLDLKGKLAPNTVQTSLTPASEIGSNLLQEALAALAALGYTRNEINKITPKLEQASAQTTDEYLRLGLKLLMKN</sequence>
<dbReference type="InterPro" id="IPR012340">
    <property type="entry name" value="NA-bd_OB-fold"/>
</dbReference>
<comment type="caution">
    <text evidence="9">The sequence shown here is derived from an EMBL/GenBank/DDBJ whole genome shotgun (WGS) entry which is preliminary data.</text>
</comment>
<accession>A0A0R2CAN2</accession>
<keyword evidence="5 6" id="KW-0234">DNA repair</keyword>
<dbReference type="STRING" id="1133569.FD21_GL000597"/>